<dbReference type="AlphaFoldDB" id="A0A8S3GS73"/>
<sequence length="51" mass="6034">DIIMSRLDRRRKGTFGPPMMKKAVFFVDDMNMPQKDRYGAQGPIELLRQFM</sequence>
<gene>
    <name evidence="3" type="ORF">BYL167_LOCUS77132</name>
    <name evidence="2" type="ORF">GIL414_LOCUS20339</name>
    <name evidence="1" type="ORF">SMN809_LOCUS19947</name>
</gene>
<evidence type="ECO:0000313" key="3">
    <source>
        <dbReference type="EMBL" id="CAF5170389.1"/>
    </source>
</evidence>
<dbReference type="GO" id="GO:0030286">
    <property type="term" value="C:dynein complex"/>
    <property type="evidence" value="ECO:0007669"/>
    <property type="project" value="InterPro"/>
</dbReference>
<dbReference type="InterPro" id="IPR026983">
    <property type="entry name" value="DHC"/>
</dbReference>
<dbReference type="GO" id="GO:0045505">
    <property type="term" value="F:dynein intermediate chain binding"/>
    <property type="evidence" value="ECO:0007669"/>
    <property type="project" value="InterPro"/>
</dbReference>
<dbReference type="GO" id="GO:0007018">
    <property type="term" value="P:microtubule-based movement"/>
    <property type="evidence" value="ECO:0007669"/>
    <property type="project" value="InterPro"/>
</dbReference>
<dbReference type="Proteomes" id="UP000681967">
    <property type="component" value="Unassembled WGS sequence"/>
</dbReference>
<dbReference type="Proteomes" id="UP000681720">
    <property type="component" value="Unassembled WGS sequence"/>
</dbReference>
<dbReference type="Gene3D" id="3.40.50.300">
    <property type="entry name" value="P-loop containing nucleotide triphosphate hydrolases"/>
    <property type="match status" value="1"/>
</dbReference>
<dbReference type="PANTHER" id="PTHR22878:SF70">
    <property type="entry name" value="DYNEIN HEAVY CHAIN 2, AXONEMAL"/>
    <property type="match status" value="1"/>
</dbReference>
<accession>A0A8S3GS73</accession>
<protein>
    <submittedName>
        <fullName evidence="3">Uncharacterized protein</fullName>
    </submittedName>
</protein>
<dbReference type="Pfam" id="PF12775">
    <property type="entry name" value="AAA_7"/>
    <property type="match status" value="1"/>
</dbReference>
<comment type="caution">
    <text evidence="3">The sequence shown here is derived from an EMBL/GenBank/DDBJ whole genome shotgun (WGS) entry which is preliminary data.</text>
</comment>
<dbReference type="PANTHER" id="PTHR22878">
    <property type="entry name" value="DYNEIN HEAVY CHAIN 6, AXONEMAL-LIKE-RELATED"/>
    <property type="match status" value="1"/>
</dbReference>
<evidence type="ECO:0000313" key="1">
    <source>
        <dbReference type="EMBL" id="CAF4155364.1"/>
    </source>
</evidence>
<dbReference type="InterPro" id="IPR027417">
    <property type="entry name" value="P-loop_NTPase"/>
</dbReference>
<organism evidence="3 4">
    <name type="scientific">Rotaria magnacalcarata</name>
    <dbReference type="NCBI Taxonomy" id="392030"/>
    <lineage>
        <taxon>Eukaryota</taxon>
        <taxon>Metazoa</taxon>
        <taxon>Spiralia</taxon>
        <taxon>Gnathifera</taxon>
        <taxon>Rotifera</taxon>
        <taxon>Eurotatoria</taxon>
        <taxon>Bdelloidea</taxon>
        <taxon>Philodinida</taxon>
        <taxon>Philodinidae</taxon>
        <taxon>Rotaria</taxon>
    </lineage>
</organism>
<dbReference type="EMBL" id="CAJOBI010010731">
    <property type="protein sequence ID" value="CAF4155364.1"/>
    <property type="molecule type" value="Genomic_DNA"/>
</dbReference>
<dbReference type="Proteomes" id="UP000676336">
    <property type="component" value="Unassembled WGS sequence"/>
</dbReference>
<evidence type="ECO:0000313" key="4">
    <source>
        <dbReference type="Proteomes" id="UP000681967"/>
    </source>
</evidence>
<feature type="non-terminal residue" evidence="3">
    <location>
        <position position="1"/>
    </location>
</feature>
<dbReference type="EMBL" id="CAJOBJ010013400">
    <property type="protein sequence ID" value="CAF4170555.1"/>
    <property type="molecule type" value="Genomic_DNA"/>
</dbReference>
<dbReference type="EMBL" id="CAJOBH010280127">
    <property type="protein sequence ID" value="CAF5170389.1"/>
    <property type="molecule type" value="Genomic_DNA"/>
</dbReference>
<dbReference type="GO" id="GO:0051959">
    <property type="term" value="F:dynein light intermediate chain binding"/>
    <property type="evidence" value="ECO:0007669"/>
    <property type="project" value="InterPro"/>
</dbReference>
<reference evidence="3" key="1">
    <citation type="submission" date="2021-02" db="EMBL/GenBank/DDBJ databases">
        <authorList>
            <person name="Nowell W R."/>
        </authorList>
    </citation>
    <scope>NUCLEOTIDE SEQUENCE</scope>
</reference>
<proteinExistence type="predicted"/>
<evidence type="ECO:0000313" key="2">
    <source>
        <dbReference type="EMBL" id="CAF4170555.1"/>
    </source>
</evidence>
<name>A0A8S3GS73_9BILA</name>
<feature type="non-terminal residue" evidence="3">
    <location>
        <position position="51"/>
    </location>
</feature>